<protein>
    <submittedName>
        <fullName evidence="2">Uncharacterized protein</fullName>
    </submittedName>
</protein>
<accession>A0A916Y758</accession>
<gene>
    <name evidence="2" type="ORF">GCM10011343_23510</name>
</gene>
<evidence type="ECO:0000256" key="1">
    <source>
        <dbReference type="SAM" id="SignalP"/>
    </source>
</evidence>
<evidence type="ECO:0000313" key="3">
    <source>
        <dbReference type="Proteomes" id="UP000625735"/>
    </source>
</evidence>
<feature type="chain" id="PRO_5037042967" evidence="1">
    <location>
        <begin position="20"/>
        <end position="266"/>
    </location>
</feature>
<feature type="signal peptide" evidence="1">
    <location>
        <begin position="1"/>
        <end position="19"/>
    </location>
</feature>
<keyword evidence="1" id="KW-0732">Signal</keyword>
<reference evidence="2" key="2">
    <citation type="submission" date="2020-09" db="EMBL/GenBank/DDBJ databases">
        <authorList>
            <person name="Sun Q."/>
            <person name="Zhou Y."/>
        </authorList>
    </citation>
    <scope>NUCLEOTIDE SEQUENCE</scope>
    <source>
        <strain evidence="2">CGMCC 1.12506</strain>
    </source>
</reference>
<dbReference type="RefSeq" id="WP_188362779.1">
    <property type="nucleotide sequence ID" value="NZ_BMFG01000010.1"/>
</dbReference>
<organism evidence="2 3">
    <name type="scientific">Flavobacterium orientale</name>
    <dbReference type="NCBI Taxonomy" id="1756020"/>
    <lineage>
        <taxon>Bacteria</taxon>
        <taxon>Pseudomonadati</taxon>
        <taxon>Bacteroidota</taxon>
        <taxon>Flavobacteriia</taxon>
        <taxon>Flavobacteriales</taxon>
        <taxon>Flavobacteriaceae</taxon>
        <taxon>Flavobacterium</taxon>
    </lineage>
</organism>
<evidence type="ECO:0000313" key="2">
    <source>
        <dbReference type="EMBL" id="GGD32758.1"/>
    </source>
</evidence>
<dbReference type="AlphaFoldDB" id="A0A916Y758"/>
<dbReference type="Proteomes" id="UP000625735">
    <property type="component" value="Unassembled WGS sequence"/>
</dbReference>
<reference evidence="2" key="1">
    <citation type="journal article" date="2014" name="Int. J. Syst. Evol. Microbiol.">
        <title>Complete genome sequence of Corynebacterium casei LMG S-19264T (=DSM 44701T), isolated from a smear-ripened cheese.</title>
        <authorList>
            <consortium name="US DOE Joint Genome Institute (JGI-PGF)"/>
            <person name="Walter F."/>
            <person name="Albersmeier A."/>
            <person name="Kalinowski J."/>
            <person name="Ruckert C."/>
        </authorList>
    </citation>
    <scope>NUCLEOTIDE SEQUENCE</scope>
    <source>
        <strain evidence="2">CGMCC 1.12506</strain>
    </source>
</reference>
<comment type="caution">
    <text evidence="2">The sequence shown here is derived from an EMBL/GenBank/DDBJ whole genome shotgun (WGS) entry which is preliminary data.</text>
</comment>
<dbReference type="EMBL" id="BMFG01000010">
    <property type="protein sequence ID" value="GGD32758.1"/>
    <property type="molecule type" value="Genomic_DNA"/>
</dbReference>
<proteinExistence type="predicted"/>
<name>A0A916Y758_9FLAO</name>
<keyword evidence="3" id="KW-1185">Reference proteome</keyword>
<sequence>MKKCSLLVVFLFLISNGQAQEEHFERVFDSIIQEADLLYRYEKAVWNSTDRLMADKKLKKDYGGYVVHHSGDTVSVCYMTKDLKQRLALYSYKGSNLTNPFEITTQKSELTPIEQELINIKIKILNQLSNPDYQIGFPDGFNPNFVLIKDKSSYKLYIIMGTSKSGVIPFGNDYLFTTDADGTIVNWKKFHSRMIPAESKGPNGEKVISAIHSHLKTTPHITATDICTFRLYGELCGMDEFKVLCTATKYYYTYNRITNSIVAEKM</sequence>